<dbReference type="EMBL" id="CM037630">
    <property type="protein sequence ID" value="KAH7987225.1"/>
    <property type="molecule type" value="Genomic_DNA"/>
</dbReference>
<keyword evidence="2" id="KW-1185">Reference proteome</keyword>
<evidence type="ECO:0000313" key="1">
    <source>
        <dbReference type="EMBL" id="KAH7987225.1"/>
    </source>
</evidence>
<dbReference type="Proteomes" id="UP000827872">
    <property type="component" value="Linkage Group LG17"/>
</dbReference>
<accession>A0ACB8E4C3</accession>
<evidence type="ECO:0000313" key="2">
    <source>
        <dbReference type="Proteomes" id="UP000827872"/>
    </source>
</evidence>
<gene>
    <name evidence="1" type="ORF">K3G42_002073</name>
</gene>
<reference evidence="1" key="1">
    <citation type="submission" date="2021-08" db="EMBL/GenBank/DDBJ databases">
        <title>The first chromosome-level gecko genome reveals the dynamic sex chromosomes of Neotropical dwarf geckos (Sphaerodactylidae: Sphaerodactylus).</title>
        <authorList>
            <person name="Pinto B.J."/>
            <person name="Keating S.E."/>
            <person name="Gamble T."/>
        </authorList>
    </citation>
    <scope>NUCLEOTIDE SEQUENCE</scope>
    <source>
        <strain evidence="1">TG3544</strain>
    </source>
</reference>
<name>A0ACB8E4C3_9SAUR</name>
<organism evidence="1 2">
    <name type="scientific">Sphaerodactylus townsendi</name>
    <dbReference type="NCBI Taxonomy" id="933632"/>
    <lineage>
        <taxon>Eukaryota</taxon>
        <taxon>Metazoa</taxon>
        <taxon>Chordata</taxon>
        <taxon>Craniata</taxon>
        <taxon>Vertebrata</taxon>
        <taxon>Euteleostomi</taxon>
        <taxon>Lepidosauria</taxon>
        <taxon>Squamata</taxon>
        <taxon>Bifurcata</taxon>
        <taxon>Gekkota</taxon>
        <taxon>Sphaerodactylidae</taxon>
        <taxon>Sphaerodactylus</taxon>
    </lineage>
</organism>
<comment type="caution">
    <text evidence="1">The sequence shown here is derived from an EMBL/GenBank/DDBJ whole genome shotgun (WGS) entry which is preliminary data.</text>
</comment>
<sequence length="151" mass="16605">MDGNRHGIPAPALTSSGPHDTTAGSSYPEMDMMTPEQLQEMIWFFRTEDSSMWNYCMLALSFAVLLLGIVLLAMNTMANRNRKAKLLHSDSEGYKAAESDGTEIKQAFVTLKEEAAAEDLLPKVQNAGEVTVQWKDGNVTALYTDAAEQDV</sequence>
<proteinExistence type="predicted"/>
<protein>
    <submittedName>
        <fullName evidence="1">Uncharacterized protein</fullName>
    </submittedName>
</protein>